<gene>
    <name evidence="2" type="primary">rdfA</name>
    <name evidence="2" type="ORF">ACFQPE_16630</name>
</gene>
<name>A0ABD6ADB7_9EURY</name>
<dbReference type="AlphaFoldDB" id="A0ABD6ADB7"/>
<dbReference type="RefSeq" id="WP_276305802.1">
    <property type="nucleotide sequence ID" value="NZ_CP119993.1"/>
</dbReference>
<keyword evidence="3" id="KW-1185">Reference proteome</keyword>
<proteinExistence type="predicted"/>
<dbReference type="Pfam" id="PF21811">
    <property type="entry name" value="RdfA"/>
    <property type="match status" value="1"/>
</dbReference>
<feature type="compositionally biased region" description="Acidic residues" evidence="1">
    <location>
        <begin position="1"/>
        <end position="10"/>
    </location>
</feature>
<evidence type="ECO:0000256" key="1">
    <source>
        <dbReference type="SAM" id="MobiDB-lite"/>
    </source>
</evidence>
<feature type="region of interest" description="Disordered" evidence="1">
    <location>
        <begin position="1"/>
        <end position="22"/>
    </location>
</feature>
<accession>A0ABD6ADB7</accession>
<dbReference type="InterPro" id="IPR048925">
    <property type="entry name" value="RdfA"/>
</dbReference>
<sequence length="218" mass="24545">MTDTPNDDEGPSERRRPGPRNKVVRVIEAYGLGDTGARLEAEWTAPEDGRSLRELADWFNRRVLETALADAGVPPSERDVAETYRLLSDDDVTGGERRQVEARLERTGVDVESLRRDFVTHQAIHSYLTKVRGASAPTTSDEGQLRKDRDRLERLRNRTFAVTEETVGRLSRTDRLALDSFSVFVNVQVVCEDCGTRYEASELLRAGGCDCRSERSDE</sequence>
<dbReference type="EMBL" id="JBHTBF010000003">
    <property type="protein sequence ID" value="MFC7318407.1"/>
    <property type="molecule type" value="Genomic_DNA"/>
</dbReference>
<reference evidence="2 3" key="1">
    <citation type="journal article" date="2019" name="Int. J. Syst. Evol. Microbiol.">
        <title>The Global Catalogue of Microorganisms (GCM) 10K type strain sequencing project: providing services to taxonomists for standard genome sequencing and annotation.</title>
        <authorList>
            <consortium name="The Broad Institute Genomics Platform"/>
            <consortium name="The Broad Institute Genome Sequencing Center for Infectious Disease"/>
            <person name="Wu L."/>
            <person name="Ma J."/>
        </authorList>
    </citation>
    <scope>NUCLEOTIDE SEQUENCE [LARGE SCALE GENOMIC DNA]</scope>
    <source>
        <strain evidence="2 3">PSR21</strain>
    </source>
</reference>
<dbReference type="GeneID" id="79317415"/>
<organism evidence="2 3">
    <name type="scientific">Halomarina halobia</name>
    <dbReference type="NCBI Taxonomy" id="3033386"/>
    <lineage>
        <taxon>Archaea</taxon>
        <taxon>Methanobacteriati</taxon>
        <taxon>Methanobacteriota</taxon>
        <taxon>Stenosarchaea group</taxon>
        <taxon>Halobacteria</taxon>
        <taxon>Halobacteriales</taxon>
        <taxon>Natronomonadaceae</taxon>
        <taxon>Halomarina</taxon>
    </lineage>
</organism>
<dbReference type="Proteomes" id="UP001596547">
    <property type="component" value="Unassembled WGS sequence"/>
</dbReference>
<evidence type="ECO:0000313" key="2">
    <source>
        <dbReference type="EMBL" id="MFC7318407.1"/>
    </source>
</evidence>
<comment type="caution">
    <text evidence="2">The sequence shown here is derived from an EMBL/GenBank/DDBJ whole genome shotgun (WGS) entry which is preliminary data.</text>
</comment>
<protein>
    <submittedName>
        <fullName evidence="2">Rod-determining factor RdfA</fullName>
    </submittedName>
</protein>
<evidence type="ECO:0000313" key="3">
    <source>
        <dbReference type="Proteomes" id="UP001596547"/>
    </source>
</evidence>